<name>A0A7W0AT40_STRPO</name>
<proteinExistence type="predicted"/>
<evidence type="ECO:0000313" key="2">
    <source>
        <dbReference type="EMBL" id="MBA2796701.1"/>
    </source>
</evidence>
<gene>
    <name evidence="2" type="ORF">H1B29_09460</name>
</gene>
<evidence type="ECO:0000256" key="1">
    <source>
        <dbReference type="SAM" id="Coils"/>
    </source>
</evidence>
<protein>
    <submittedName>
        <fullName evidence="2">Uncharacterized protein</fullName>
    </submittedName>
</protein>
<dbReference type="Gene3D" id="1.10.287.1490">
    <property type="match status" value="1"/>
</dbReference>
<organism evidence="2 3">
    <name type="scientific">Streptococcus porcinus</name>
    <dbReference type="NCBI Taxonomy" id="1340"/>
    <lineage>
        <taxon>Bacteria</taxon>
        <taxon>Bacillati</taxon>
        <taxon>Bacillota</taxon>
        <taxon>Bacilli</taxon>
        <taxon>Lactobacillales</taxon>
        <taxon>Streptococcaceae</taxon>
        <taxon>Streptococcus</taxon>
    </lineage>
</organism>
<dbReference type="AlphaFoldDB" id="A0A7W0AT40"/>
<dbReference type="Proteomes" id="UP000524462">
    <property type="component" value="Unassembled WGS sequence"/>
</dbReference>
<comment type="caution">
    <text evidence="2">The sequence shown here is derived from an EMBL/GenBank/DDBJ whole genome shotgun (WGS) entry which is preliminary data.</text>
</comment>
<sequence>MAVSKFYARYVKSNNDFDIINAFEALKLKNNAKIDTSSKNDAVLYDIETNLKVTPSKGRKISPSQNGQPYFKYYPGEDSPLKGQPSTFEYSSEINVFLEAFKSIKNFQISNIGTHSDENITLFVKNINRLHRINTDDGQYFILKVLIELEDTKPYSAYYRLNGVFGIEFYKTSKPTPAKRVKLGEMGIPLFEAKAILPNYTEHLVKDEFENSQEITILAEEVRNVYEKKNYNLLGYFNKYHLEHFQFLEDNERKYRILKSFEEKQQELQQNIKQLEDSFSQKRERINQLNEHITQIEARIREYNANEEYYRKLKHENELLKSKNSNLEEMSNHISDERDFAIQELKSLKNKSWLQRLFNK</sequence>
<dbReference type="RefSeq" id="WP_181460594.1">
    <property type="nucleotide sequence ID" value="NZ_JACEGE010000028.1"/>
</dbReference>
<dbReference type="EMBL" id="JACEGE010000028">
    <property type="protein sequence ID" value="MBA2796701.1"/>
    <property type="molecule type" value="Genomic_DNA"/>
</dbReference>
<keyword evidence="1" id="KW-0175">Coiled coil</keyword>
<evidence type="ECO:0000313" key="3">
    <source>
        <dbReference type="Proteomes" id="UP000524462"/>
    </source>
</evidence>
<feature type="coiled-coil region" evidence="1">
    <location>
        <begin position="251"/>
        <end position="330"/>
    </location>
</feature>
<reference evidence="2 3" key="1">
    <citation type="submission" date="2020-07" db="EMBL/GenBank/DDBJ databases">
        <title>Molecular and genomic characterization of Streptococcus porcinus isolated from diseased swine in Brazil.</title>
        <authorList>
            <person name="Moreno L.Z."/>
            <person name="Matajira C.E.C."/>
            <person name="Poor A.P."/>
            <person name="Dutra M.C."/>
            <person name="Moreno A.M."/>
        </authorList>
    </citation>
    <scope>NUCLEOTIDE SEQUENCE [LARGE SCALE GENOMIC DNA]</scope>
    <source>
        <strain evidence="2 3">SP0816-2</strain>
    </source>
</reference>
<accession>A0A7W0AT40</accession>